<evidence type="ECO:0000256" key="8">
    <source>
        <dbReference type="HAMAP-Rule" id="MF_01416"/>
    </source>
</evidence>
<dbReference type="PRINTS" id="PR00125">
    <property type="entry name" value="ATPASEDELTA"/>
</dbReference>
<comment type="caution">
    <text evidence="9">The sequence shown here is derived from an EMBL/GenBank/DDBJ whole genome shotgun (WGS) entry which is preliminary data.</text>
</comment>
<comment type="function">
    <text evidence="8">F(1)F(0) ATP synthase produces ATP from ADP in the presence of a proton or sodium gradient. F-type ATPases consist of two structural domains, F(1) containing the extramembraneous catalytic core and F(0) containing the membrane proton channel, linked together by a central stalk and a peripheral stalk. During catalysis, ATP synthesis in the catalytic domain of F(1) is coupled via a rotary mechanism of the central stalk subunits to proton translocation.</text>
</comment>
<evidence type="ECO:0000256" key="3">
    <source>
        <dbReference type="ARBA" id="ARBA00022781"/>
    </source>
</evidence>
<evidence type="ECO:0000313" key="10">
    <source>
        <dbReference type="Proteomes" id="UP001079657"/>
    </source>
</evidence>
<keyword evidence="7 8" id="KW-0066">ATP synthesis</keyword>
<comment type="subcellular location">
    <subcellularLocation>
        <location evidence="8">Cell membrane</location>
        <topology evidence="8">Peripheral membrane protein</topology>
    </subcellularLocation>
    <subcellularLocation>
        <location evidence="1">Membrane</location>
    </subcellularLocation>
</comment>
<keyword evidence="5 8" id="KW-0472">Membrane</keyword>
<keyword evidence="2 8" id="KW-0813">Transport</keyword>
<evidence type="ECO:0000256" key="5">
    <source>
        <dbReference type="ARBA" id="ARBA00023136"/>
    </source>
</evidence>
<dbReference type="PROSITE" id="PS00389">
    <property type="entry name" value="ATPASE_DELTA"/>
    <property type="match status" value="1"/>
</dbReference>
<dbReference type="Proteomes" id="UP001079657">
    <property type="component" value="Unassembled WGS sequence"/>
</dbReference>
<gene>
    <name evidence="8" type="primary">atpH</name>
    <name evidence="9" type="ORF">OXH55_04170</name>
</gene>
<dbReference type="InterPro" id="IPR000711">
    <property type="entry name" value="ATPase_OSCP/dsu"/>
</dbReference>
<reference evidence="9" key="1">
    <citation type="submission" date="2022-12" db="EMBL/GenBank/DDBJ databases">
        <authorList>
            <person name="Wang J."/>
        </authorList>
    </citation>
    <scope>NUCLEOTIDE SEQUENCE</scope>
    <source>
        <strain evidence="9">HY-42-06</strain>
    </source>
</reference>
<dbReference type="EMBL" id="JAPQES010000001">
    <property type="protein sequence ID" value="MCY6369818.1"/>
    <property type="molecule type" value="Genomic_DNA"/>
</dbReference>
<dbReference type="PANTHER" id="PTHR11910">
    <property type="entry name" value="ATP SYNTHASE DELTA CHAIN"/>
    <property type="match status" value="1"/>
</dbReference>
<organism evidence="9 10">
    <name type="scientific">Clostridium ganghwense</name>
    <dbReference type="NCBI Taxonomy" id="312089"/>
    <lineage>
        <taxon>Bacteria</taxon>
        <taxon>Bacillati</taxon>
        <taxon>Bacillota</taxon>
        <taxon>Clostridia</taxon>
        <taxon>Eubacteriales</taxon>
        <taxon>Clostridiaceae</taxon>
        <taxon>Clostridium</taxon>
    </lineage>
</organism>
<keyword evidence="4 8" id="KW-0406">Ion transport</keyword>
<keyword evidence="8" id="KW-1003">Cell membrane</keyword>
<evidence type="ECO:0000256" key="7">
    <source>
        <dbReference type="ARBA" id="ARBA00023310"/>
    </source>
</evidence>
<evidence type="ECO:0000256" key="2">
    <source>
        <dbReference type="ARBA" id="ARBA00022448"/>
    </source>
</evidence>
<keyword evidence="10" id="KW-1185">Reference proteome</keyword>
<dbReference type="InterPro" id="IPR020781">
    <property type="entry name" value="ATPase_OSCP/d_CS"/>
</dbReference>
<comment type="function">
    <text evidence="8">This protein is part of the stalk that links CF(0) to CF(1). It either transmits conformational changes from CF(0) to CF(1) or is implicated in proton conduction.</text>
</comment>
<evidence type="ECO:0000256" key="1">
    <source>
        <dbReference type="ARBA" id="ARBA00004370"/>
    </source>
</evidence>
<dbReference type="InterPro" id="IPR026015">
    <property type="entry name" value="ATP_synth_OSCP/delta_N_sf"/>
</dbReference>
<evidence type="ECO:0000313" key="9">
    <source>
        <dbReference type="EMBL" id="MCY6369818.1"/>
    </source>
</evidence>
<comment type="similarity">
    <text evidence="8">Belongs to the ATPase delta chain family.</text>
</comment>
<proteinExistence type="inferred from homology"/>
<dbReference type="SUPFAM" id="SSF47928">
    <property type="entry name" value="N-terminal domain of the delta subunit of the F1F0-ATP synthase"/>
    <property type="match status" value="1"/>
</dbReference>
<keyword evidence="3 8" id="KW-0375">Hydrogen ion transport</keyword>
<dbReference type="RefSeq" id="WP_268048187.1">
    <property type="nucleotide sequence ID" value="NZ_JAPQES010000001.1"/>
</dbReference>
<accession>A0ABT4CLB2</accession>
<evidence type="ECO:0000256" key="6">
    <source>
        <dbReference type="ARBA" id="ARBA00023196"/>
    </source>
</evidence>
<dbReference type="NCBIfam" id="TIGR01145">
    <property type="entry name" value="ATP_synt_delta"/>
    <property type="match status" value="1"/>
</dbReference>
<protein>
    <recommendedName>
        <fullName evidence="8">ATP synthase subunit delta</fullName>
    </recommendedName>
    <alternativeName>
        <fullName evidence="8">ATP synthase F(1) sector subunit delta</fullName>
    </alternativeName>
    <alternativeName>
        <fullName evidence="8">F-type ATPase subunit delta</fullName>
        <shortName evidence="8">F-ATPase subunit delta</shortName>
    </alternativeName>
</protein>
<dbReference type="Gene3D" id="1.10.520.20">
    <property type="entry name" value="N-terminal domain of the delta subunit of the F1F0-ATP synthase"/>
    <property type="match status" value="1"/>
</dbReference>
<name>A0ABT4CLB2_9CLOT</name>
<dbReference type="Pfam" id="PF00213">
    <property type="entry name" value="OSCP"/>
    <property type="match status" value="1"/>
</dbReference>
<keyword evidence="6 8" id="KW-0139">CF(1)</keyword>
<dbReference type="HAMAP" id="MF_01416">
    <property type="entry name" value="ATP_synth_delta_bact"/>
    <property type="match status" value="1"/>
</dbReference>
<evidence type="ECO:0000256" key="4">
    <source>
        <dbReference type="ARBA" id="ARBA00023065"/>
    </source>
</evidence>
<sequence length="178" mass="20967">MYEYLDKRYALALYEVAEGKGKVEEYLEEGKEIIELIKNNEEINKIIKHPEISTSKKKKIFEEIFKGKIYDDLLSFILLLIEKDRILYMEEKFKEMETIHLKKQNILVANVKTVISLNENERKEMIEKLEVKYNKTIILKEEIDKTLIGGVYIRVGDDVIDGSIKSKFEEIKKSVLSE</sequence>
<dbReference type="NCBIfam" id="NF004403">
    <property type="entry name" value="PRK05758.2-4"/>
    <property type="match status" value="1"/>
</dbReference>